<protein>
    <recommendedName>
        <fullName evidence="2">3-oxoacyl-[acyl-carrier-protein] reductase</fullName>
        <ecNumber evidence="2">1.1.1.100</ecNumber>
    </recommendedName>
</protein>
<evidence type="ECO:0000256" key="1">
    <source>
        <dbReference type="ARBA" id="ARBA00006484"/>
    </source>
</evidence>
<dbReference type="Pfam" id="PF00106">
    <property type="entry name" value="adh_short"/>
    <property type="match status" value="1"/>
</dbReference>
<organism evidence="4 5">
    <name type="scientific">Alectoria fallacina</name>
    <dbReference type="NCBI Taxonomy" id="1903189"/>
    <lineage>
        <taxon>Eukaryota</taxon>
        <taxon>Fungi</taxon>
        <taxon>Dikarya</taxon>
        <taxon>Ascomycota</taxon>
        <taxon>Pezizomycotina</taxon>
        <taxon>Lecanoromycetes</taxon>
        <taxon>OSLEUM clade</taxon>
        <taxon>Lecanoromycetidae</taxon>
        <taxon>Lecanorales</taxon>
        <taxon>Lecanorineae</taxon>
        <taxon>Parmeliaceae</taxon>
        <taxon>Alectoria</taxon>
    </lineage>
</organism>
<dbReference type="SUPFAM" id="SSF51735">
    <property type="entry name" value="NAD(P)-binding Rossmann-fold domains"/>
    <property type="match status" value="1"/>
</dbReference>
<dbReference type="Proteomes" id="UP000664203">
    <property type="component" value="Unassembled WGS sequence"/>
</dbReference>
<dbReference type="PRINTS" id="PR00081">
    <property type="entry name" value="GDHRDH"/>
</dbReference>
<dbReference type="InterPro" id="IPR002347">
    <property type="entry name" value="SDR_fam"/>
</dbReference>
<dbReference type="CDD" id="cd05233">
    <property type="entry name" value="SDR_c"/>
    <property type="match status" value="1"/>
</dbReference>
<dbReference type="InterPro" id="IPR036291">
    <property type="entry name" value="NAD(P)-bd_dom_sf"/>
</dbReference>
<proteinExistence type="inferred from homology"/>
<gene>
    <name evidence="4" type="ORF">ALECFALPRED_003164</name>
</gene>
<dbReference type="AlphaFoldDB" id="A0A8H3FMI9"/>
<comment type="caution">
    <text evidence="4">The sequence shown here is derived from an EMBL/GenBank/DDBJ whole genome shotgun (WGS) entry which is preliminary data.</text>
</comment>
<dbReference type="EMBL" id="CAJPDR010000205">
    <property type="protein sequence ID" value="CAF9925562.1"/>
    <property type="molecule type" value="Genomic_DNA"/>
</dbReference>
<evidence type="ECO:0000313" key="4">
    <source>
        <dbReference type="EMBL" id="CAF9925562.1"/>
    </source>
</evidence>
<dbReference type="PANTHER" id="PTHR42879">
    <property type="entry name" value="3-OXOACYL-(ACYL-CARRIER-PROTEIN) REDUCTASE"/>
    <property type="match status" value="1"/>
</dbReference>
<dbReference type="GO" id="GO:0004316">
    <property type="term" value="F:3-oxoacyl-[acyl-carrier-protein] reductase (NADPH) activity"/>
    <property type="evidence" value="ECO:0007669"/>
    <property type="project" value="UniProtKB-EC"/>
</dbReference>
<evidence type="ECO:0000256" key="2">
    <source>
        <dbReference type="ARBA" id="ARBA00012948"/>
    </source>
</evidence>
<comment type="similarity">
    <text evidence="1">Belongs to the short-chain dehydrogenases/reductases (SDR) family.</text>
</comment>
<keyword evidence="5" id="KW-1185">Reference proteome</keyword>
<name>A0A8H3FMI9_9LECA</name>
<evidence type="ECO:0000313" key="5">
    <source>
        <dbReference type="Proteomes" id="UP000664203"/>
    </source>
</evidence>
<dbReference type="OrthoDB" id="417891at2759"/>
<comment type="catalytic activity">
    <reaction evidence="3">
        <text>a (3R)-hydroxyacyl-[ACP] + NADP(+) = a 3-oxoacyl-[ACP] + NADPH + H(+)</text>
        <dbReference type="Rhea" id="RHEA:17397"/>
        <dbReference type="Rhea" id="RHEA-COMP:9916"/>
        <dbReference type="Rhea" id="RHEA-COMP:9945"/>
        <dbReference type="ChEBI" id="CHEBI:15378"/>
        <dbReference type="ChEBI" id="CHEBI:57783"/>
        <dbReference type="ChEBI" id="CHEBI:58349"/>
        <dbReference type="ChEBI" id="CHEBI:78776"/>
        <dbReference type="ChEBI" id="CHEBI:78827"/>
        <dbReference type="EC" id="1.1.1.100"/>
    </reaction>
</comment>
<evidence type="ECO:0000256" key="3">
    <source>
        <dbReference type="ARBA" id="ARBA00048508"/>
    </source>
</evidence>
<accession>A0A8H3FMI9</accession>
<dbReference type="Gene3D" id="3.40.50.720">
    <property type="entry name" value="NAD(P)-binding Rossmann-like Domain"/>
    <property type="match status" value="1"/>
</dbReference>
<dbReference type="InterPro" id="IPR050259">
    <property type="entry name" value="SDR"/>
</dbReference>
<reference evidence="4" key="1">
    <citation type="submission" date="2021-03" db="EMBL/GenBank/DDBJ databases">
        <authorList>
            <person name="Tagirdzhanova G."/>
        </authorList>
    </citation>
    <scope>NUCLEOTIDE SEQUENCE</scope>
</reference>
<dbReference type="PANTHER" id="PTHR42879:SF2">
    <property type="entry name" value="3-OXOACYL-[ACYL-CARRIER-PROTEIN] REDUCTASE FABG"/>
    <property type="match status" value="1"/>
</dbReference>
<sequence>MLTKDLSNHLALVTGATGGIGSATCRALASLGCSLAVHYHTDSATAASLVADLRSTHHVRAEPFQADLSHYDDVRQLHQNVLQKLGPPTILFNNAGLTAGKSGVTDIADVSVEVFEDTWRANCGSAFLLTQLCVPHMERVGWGRVLFCSSVAAFTGGLVGPHYAQHYGPKGVTVNGVAPALIRDTKMLPGNPEALAQKIPIGVLGTPEEIAETVLWM</sequence>
<dbReference type="EC" id="1.1.1.100" evidence="2"/>